<gene>
    <name evidence="1" type="ORF">FA95DRAFT_1566978</name>
</gene>
<organism evidence="1 2">
    <name type="scientific">Auriscalpium vulgare</name>
    <dbReference type="NCBI Taxonomy" id="40419"/>
    <lineage>
        <taxon>Eukaryota</taxon>
        <taxon>Fungi</taxon>
        <taxon>Dikarya</taxon>
        <taxon>Basidiomycota</taxon>
        <taxon>Agaricomycotina</taxon>
        <taxon>Agaricomycetes</taxon>
        <taxon>Russulales</taxon>
        <taxon>Auriscalpiaceae</taxon>
        <taxon>Auriscalpium</taxon>
    </lineage>
</organism>
<dbReference type="Proteomes" id="UP000814033">
    <property type="component" value="Unassembled WGS sequence"/>
</dbReference>
<comment type="caution">
    <text evidence="1">The sequence shown here is derived from an EMBL/GenBank/DDBJ whole genome shotgun (WGS) entry which is preliminary data.</text>
</comment>
<protein>
    <submittedName>
        <fullName evidence="1">Uncharacterized protein</fullName>
    </submittedName>
</protein>
<reference evidence="1" key="1">
    <citation type="submission" date="2021-02" db="EMBL/GenBank/DDBJ databases">
        <authorList>
            <consortium name="DOE Joint Genome Institute"/>
            <person name="Ahrendt S."/>
            <person name="Looney B.P."/>
            <person name="Miyauchi S."/>
            <person name="Morin E."/>
            <person name="Drula E."/>
            <person name="Courty P.E."/>
            <person name="Chicoki N."/>
            <person name="Fauchery L."/>
            <person name="Kohler A."/>
            <person name="Kuo A."/>
            <person name="Labutti K."/>
            <person name="Pangilinan J."/>
            <person name="Lipzen A."/>
            <person name="Riley R."/>
            <person name="Andreopoulos W."/>
            <person name="He G."/>
            <person name="Johnson J."/>
            <person name="Barry K.W."/>
            <person name="Grigoriev I.V."/>
            <person name="Nagy L."/>
            <person name="Hibbett D."/>
            <person name="Henrissat B."/>
            <person name="Matheny P.B."/>
            <person name="Labbe J."/>
            <person name="Martin F."/>
        </authorList>
    </citation>
    <scope>NUCLEOTIDE SEQUENCE</scope>
    <source>
        <strain evidence="1">FP105234-sp</strain>
    </source>
</reference>
<name>A0ACB8R802_9AGAM</name>
<evidence type="ECO:0000313" key="1">
    <source>
        <dbReference type="EMBL" id="KAI0039721.1"/>
    </source>
</evidence>
<sequence length="305" mass="33650">MCRNCNWVEYDTHDLASFKALARSARRIDFSSLSCAVQPHVKWIMTMADWGAVDESGKEVFGEDAAGAQHRYGLMCKAHWDIYDGARFVQSFIGDRPPSADVVLDFVRVCITISAPAQLPGSLRLTPALLPYAAKLKPFLAALPAPFSYFFETRAHAHENAVYFFECAETCKLQGNARYARRERAEAVEAYAEAADILEHVLTMGHAEHDMHKAKKLRAVYFANSAAAHLLDGPGQDAQQALSDGVQAERSDPEYAKGYLRQMRAHVLLGDDGAARQALERAAKRVHGADVQVITDALDKLIVGD</sequence>
<evidence type="ECO:0000313" key="2">
    <source>
        <dbReference type="Proteomes" id="UP000814033"/>
    </source>
</evidence>
<accession>A0ACB8R802</accession>
<keyword evidence="2" id="KW-1185">Reference proteome</keyword>
<dbReference type="EMBL" id="MU276270">
    <property type="protein sequence ID" value="KAI0039721.1"/>
    <property type="molecule type" value="Genomic_DNA"/>
</dbReference>
<proteinExistence type="predicted"/>
<reference evidence="1" key="2">
    <citation type="journal article" date="2022" name="New Phytol.">
        <title>Evolutionary transition to the ectomycorrhizal habit in the genomes of a hyperdiverse lineage of mushroom-forming fungi.</title>
        <authorList>
            <person name="Looney B."/>
            <person name="Miyauchi S."/>
            <person name="Morin E."/>
            <person name="Drula E."/>
            <person name="Courty P.E."/>
            <person name="Kohler A."/>
            <person name="Kuo A."/>
            <person name="LaButti K."/>
            <person name="Pangilinan J."/>
            <person name="Lipzen A."/>
            <person name="Riley R."/>
            <person name="Andreopoulos W."/>
            <person name="He G."/>
            <person name="Johnson J."/>
            <person name="Nolan M."/>
            <person name="Tritt A."/>
            <person name="Barry K.W."/>
            <person name="Grigoriev I.V."/>
            <person name="Nagy L.G."/>
            <person name="Hibbett D."/>
            <person name="Henrissat B."/>
            <person name="Matheny P.B."/>
            <person name="Labbe J."/>
            <person name="Martin F.M."/>
        </authorList>
    </citation>
    <scope>NUCLEOTIDE SEQUENCE</scope>
    <source>
        <strain evidence="1">FP105234-sp</strain>
    </source>
</reference>